<reference evidence="8 9" key="1">
    <citation type="submission" date="2016-06" db="EMBL/GenBank/DDBJ databases">
        <authorList>
            <person name="Kjaerup R.B."/>
            <person name="Dalgaard T.S."/>
            <person name="Juul-Madsen H.R."/>
        </authorList>
    </citation>
    <scope>NUCLEOTIDE SEQUENCE [LARGE SCALE GENOMIC DNA]</scope>
    <source>
        <strain evidence="8 9">1S159</strain>
    </source>
</reference>
<evidence type="ECO:0000313" key="9">
    <source>
        <dbReference type="Proteomes" id="UP000093523"/>
    </source>
</evidence>
<evidence type="ECO:0000259" key="7">
    <source>
        <dbReference type="PROSITE" id="PS51007"/>
    </source>
</evidence>
<dbReference type="GO" id="GO:0046872">
    <property type="term" value="F:metal ion binding"/>
    <property type="evidence" value="ECO:0007669"/>
    <property type="project" value="UniProtKB-KW"/>
</dbReference>
<comment type="subcellular location">
    <subcellularLocation>
        <location evidence="1">Cell envelope</location>
    </subcellularLocation>
</comment>
<organism evidence="8 9">
    <name type="scientific">Aliivibrio logei</name>
    <name type="common">Vibrio logei</name>
    <dbReference type="NCBI Taxonomy" id="688"/>
    <lineage>
        <taxon>Bacteria</taxon>
        <taxon>Pseudomonadati</taxon>
        <taxon>Pseudomonadota</taxon>
        <taxon>Gammaproteobacteria</taxon>
        <taxon>Vibrionales</taxon>
        <taxon>Vibrionaceae</taxon>
        <taxon>Aliivibrio</taxon>
    </lineage>
</organism>
<dbReference type="InterPro" id="IPR051395">
    <property type="entry name" value="Cytochrome_c_Peroxidase/MauG"/>
</dbReference>
<dbReference type="GO" id="GO:0030313">
    <property type="term" value="C:cell envelope"/>
    <property type="evidence" value="ECO:0007669"/>
    <property type="project" value="UniProtKB-SubCell"/>
</dbReference>
<evidence type="ECO:0000256" key="3">
    <source>
        <dbReference type="ARBA" id="ARBA00022723"/>
    </source>
</evidence>
<dbReference type="OrthoDB" id="9805202at2"/>
<feature type="domain" description="Cytochrome c" evidence="7">
    <location>
        <begin position="333"/>
        <end position="452"/>
    </location>
</feature>
<dbReference type="RefSeq" id="WP_065611561.1">
    <property type="nucleotide sequence ID" value="NZ_CAWMPN010000012.1"/>
</dbReference>
<evidence type="ECO:0000256" key="5">
    <source>
        <dbReference type="ARBA" id="ARBA00023004"/>
    </source>
</evidence>
<dbReference type="GO" id="GO:0004130">
    <property type="term" value="F:cytochrome-c peroxidase activity"/>
    <property type="evidence" value="ECO:0007669"/>
    <property type="project" value="TreeGrafter"/>
</dbReference>
<feature type="domain" description="Cytochrome c" evidence="7">
    <location>
        <begin position="181"/>
        <end position="313"/>
    </location>
</feature>
<keyword evidence="4" id="KW-0560">Oxidoreductase</keyword>
<dbReference type="Pfam" id="PF00034">
    <property type="entry name" value="Cytochrom_C"/>
    <property type="match status" value="1"/>
</dbReference>
<dbReference type="AlphaFoldDB" id="A0A1B9NXN3"/>
<dbReference type="EMBL" id="MAJU01000012">
    <property type="protein sequence ID" value="OCH20468.1"/>
    <property type="molecule type" value="Genomic_DNA"/>
</dbReference>
<dbReference type="PANTHER" id="PTHR30600">
    <property type="entry name" value="CYTOCHROME C PEROXIDASE-RELATED"/>
    <property type="match status" value="1"/>
</dbReference>
<dbReference type="PANTHER" id="PTHR30600:SF7">
    <property type="entry name" value="CYTOCHROME C PEROXIDASE-RELATED"/>
    <property type="match status" value="1"/>
</dbReference>
<sequence>MKKLGLIIGLGAVAYLGTVYVVDSSDQVLSQSKLTQSTIKRDPVSSAAFKVLTENGCGYCHTDNSEMPFYANLPIAKQLMQKDVESGLRHFQFDDVLNSFEGDNEISDVALAKISGVLDDESMPPKAYLSMHWRSNLSAQEKQTLRVWIKQERDDKQSLASKKFQYESIQPINDAINVDDNKVALGEVLYHDTRLSGDNTVACSSCHSLSTGGVDRLTTSTGINGSKGPINAPTVFNASYNIHQFWDGRASDLQAQAGGPPMNPIEMGSSSWEQITQKLDLDEGMKTAFAKIYPDGITGNNITDAIAEFEKTLVTPNSRFDQFLKGNTLALNEQEKKGYELFKDNKCSTCHAGQAMGGQTFEVMGLKADYFSHRGNVSEVDNGRFNVTNKPDDMNRFKVPTLRNIALTAPYFHDGSVETLDDAVATMAVYQVGVTLTKNEIADISAYLRTLTGDYNGKTLN</sequence>
<dbReference type="Pfam" id="PF14376">
    <property type="entry name" value="Haem_bd"/>
    <property type="match status" value="1"/>
</dbReference>
<keyword evidence="5 6" id="KW-0408">Iron</keyword>
<keyword evidence="8" id="KW-0575">Peroxidase</keyword>
<dbReference type="SMART" id="SM01235">
    <property type="entry name" value="Haem_bd"/>
    <property type="match status" value="1"/>
</dbReference>
<dbReference type="InterPro" id="IPR025992">
    <property type="entry name" value="Haem-bd"/>
</dbReference>
<dbReference type="GO" id="GO:0009055">
    <property type="term" value="F:electron transfer activity"/>
    <property type="evidence" value="ECO:0007669"/>
    <property type="project" value="InterPro"/>
</dbReference>
<dbReference type="STRING" id="688.A6E04_14845"/>
<protein>
    <submittedName>
        <fullName evidence="8">Cytochrome-c peroxidase</fullName>
    </submittedName>
</protein>
<keyword evidence="3 6" id="KW-0479">Metal-binding</keyword>
<evidence type="ECO:0000256" key="4">
    <source>
        <dbReference type="ARBA" id="ARBA00023002"/>
    </source>
</evidence>
<dbReference type="GO" id="GO:0020037">
    <property type="term" value="F:heme binding"/>
    <property type="evidence" value="ECO:0007669"/>
    <property type="project" value="InterPro"/>
</dbReference>
<proteinExistence type="predicted"/>
<dbReference type="PROSITE" id="PS51007">
    <property type="entry name" value="CYTC"/>
    <property type="match status" value="2"/>
</dbReference>
<dbReference type="Gene3D" id="1.10.760.10">
    <property type="entry name" value="Cytochrome c-like domain"/>
    <property type="match status" value="2"/>
</dbReference>
<dbReference type="InterPro" id="IPR004852">
    <property type="entry name" value="Di-haem_cyt_c_peroxidsae"/>
</dbReference>
<comment type="caution">
    <text evidence="8">The sequence shown here is derived from an EMBL/GenBank/DDBJ whole genome shotgun (WGS) entry which is preliminary data.</text>
</comment>
<dbReference type="InterPro" id="IPR009056">
    <property type="entry name" value="Cyt_c-like_dom"/>
</dbReference>
<evidence type="ECO:0000256" key="1">
    <source>
        <dbReference type="ARBA" id="ARBA00004196"/>
    </source>
</evidence>
<evidence type="ECO:0000256" key="6">
    <source>
        <dbReference type="PROSITE-ProRule" id="PRU00433"/>
    </source>
</evidence>
<name>A0A1B9NXN3_ALILO</name>
<evidence type="ECO:0000256" key="2">
    <source>
        <dbReference type="ARBA" id="ARBA00022617"/>
    </source>
</evidence>
<dbReference type="InterPro" id="IPR036909">
    <property type="entry name" value="Cyt_c-like_dom_sf"/>
</dbReference>
<gene>
    <name evidence="8" type="ORF">A6E04_14845</name>
</gene>
<dbReference type="SUPFAM" id="SSF46626">
    <property type="entry name" value="Cytochrome c"/>
    <property type="match status" value="2"/>
</dbReference>
<keyword evidence="2 6" id="KW-0349">Heme</keyword>
<dbReference type="Pfam" id="PF03150">
    <property type="entry name" value="CCP_MauG"/>
    <property type="match status" value="1"/>
</dbReference>
<evidence type="ECO:0000313" key="8">
    <source>
        <dbReference type="EMBL" id="OCH20468.1"/>
    </source>
</evidence>
<accession>A0A1B9NXN3</accession>
<dbReference type="Proteomes" id="UP000093523">
    <property type="component" value="Unassembled WGS sequence"/>
</dbReference>